<accession>A0ACC1ASA7</accession>
<name>A0ACC1ASA7_9ROSI</name>
<keyword evidence="2" id="KW-1185">Reference proteome</keyword>
<evidence type="ECO:0000313" key="2">
    <source>
        <dbReference type="Proteomes" id="UP001164250"/>
    </source>
</evidence>
<proteinExistence type="predicted"/>
<evidence type="ECO:0000313" key="1">
    <source>
        <dbReference type="EMBL" id="KAJ0089570.1"/>
    </source>
</evidence>
<dbReference type="EMBL" id="CM047904">
    <property type="protein sequence ID" value="KAJ0089570.1"/>
    <property type="molecule type" value="Genomic_DNA"/>
</dbReference>
<gene>
    <name evidence="1" type="ORF">Patl1_14923</name>
</gene>
<protein>
    <submittedName>
        <fullName evidence="1">Uncharacterized protein</fullName>
    </submittedName>
</protein>
<dbReference type="Proteomes" id="UP001164250">
    <property type="component" value="Chromosome 8"/>
</dbReference>
<sequence length="26" mass="3132">MRTTHSNHLKGLLKGFYIFKKTQILR</sequence>
<comment type="caution">
    <text evidence="1">The sequence shown here is derived from an EMBL/GenBank/DDBJ whole genome shotgun (WGS) entry which is preliminary data.</text>
</comment>
<organism evidence="1 2">
    <name type="scientific">Pistacia atlantica</name>
    <dbReference type="NCBI Taxonomy" id="434234"/>
    <lineage>
        <taxon>Eukaryota</taxon>
        <taxon>Viridiplantae</taxon>
        <taxon>Streptophyta</taxon>
        <taxon>Embryophyta</taxon>
        <taxon>Tracheophyta</taxon>
        <taxon>Spermatophyta</taxon>
        <taxon>Magnoliopsida</taxon>
        <taxon>eudicotyledons</taxon>
        <taxon>Gunneridae</taxon>
        <taxon>Pentapetalae</taxon>
        <taxon>rosids</taxon>
        <taxon>malvids</taxon>
        <taxon>Sapindales</taxon>
        <taxon>Anacardiaceae</taxon>
        <taxon>Pistacia</taxon>
    </lineage>
</organism>
<reference evidence="2" key="1">
    <citation type="journal article" date="2023" name="G3 (Bethesda)">
        <title>Genome assembly and association tests identify interacting loci associated with vigor, precocity, and sex in interspecific pistachio rootstocks.</title>
        <authorList>
            <person name="Palmer W."/>
            <person name="Jacygrad E."/>
            <person name="Sagayaradj S."/>
            <person name="Cavanaugh K."/>
            <person name="Han R."/>
            <person name="Bertier L."/>
            <person name="Beede B."/>
            <person name="Kafkas S."/>
            <person name="Golino D."/>
            <person name="Preece J."/>
            <person name="Michelmore R."/>
        </authorList>
    </citation>
    <scope>NUCLEOTIDE SEQUENCE [LARGE SCALE GENOMIC DNA]</scope>
</reference>